<gene>
    <name evidence="2" type="ORF">GRQ65_16535</name>
</gene>
<accession>A0A6L7EZG5</accession>
<organism evidence="2 3">
    <name type="scientific">Nocardioides flavescens</name>
    <dbReference type="NCBI Taxonomy" id="2691959"/>
    <lineage>
        <taxon>Bacteria</taxon>
        <taxon>Bacillati</taxon>
        <taxon>Actinomycetota</taxon>
        <taxon>Actinomycetes</taxon>
        <taxon>Propionibacteriales</taxon>
        <taxon>Nocardioidaceae</taxon>
        <taxon>Nocardioides</taxon>
    </lineage>
</organism>
<evidence type="ECO:0000313" key="3">
    <source>
        <dbReference type="Proteomes" id="UP000473325"/>
    </source>
</evidence>
<evidence type="ECO:0000256" key="1">
    <source>
        <dbReference type="SAM" id="MobiDB-lite"/>
    </source>
</evidence>
<keyword evidence="3" id="KW-1185">Reference proteome</keyword>
<name>A0A6L7EZG5_9ACTN</name>
<proteinExistence type="predicted"/>
<protein>
    <recommendedName>
        <fullName evidence="4">Excreted virulence factor EspC, type VII ESX diderm</fullName>
    </recommendedName>
</protein>
<comment type="caution">
    <text evidence="2">The sequence shown here is derived from an EMBL/GenBank/DDBJ whole genome shotgun (WGS) entry which is preliminary data.</text>
</comment>
<evidence type="ECO:0008006" key="4">
    <source>
        <dbReference type="Google" id="ProtNLM"/>
    </source>
</evidence>
<dbReference type="RefSeq" id="WP_160879098.1">
    <property type="nucleotide sequence ID" value="NZ_WUEK01000011.1"/>
</dbReference>
<evidence type="ECO:0000313" key="2">
    <source>
        <dbReference type="EMBL" id="MXG91158.1"/>
    </source>
</evidence>
<dbReference type="Proteomes" id="UP000473325">
    <property type="component" value="Unassembled WGS sequence"/>
</dbReference>
<reference evidence="2 3" key="1">
    <citation type="submission" date="2019-12" db="EMBL/GenBank/DDBJ databases">
        <authorList>
            <person name="Kun Z."/>
        </authorList>
    </citation>
    <scope>NUCLEOTIDE SEQUENCE [LARGE SCALE GENOMIC DNA]</scope>
    <source>
        <strain evidence="2 3">YIM 123512</strain>
    </source>
</reference>
<sequence length="142" mass="15610">MTFPFPFPLDPTQPSPWNPPDWNVPENPTGYGEPHPPSGGFSVDAKELLDASKVWDDVAGTLKTVWDGIQEGWGYPGLFGKYDMLQVSGTLHMHLNQALVNAAADGHWITQGLADGLVEVANDFEDTDTTQGENFRSLRKRA</sequence>
<feature type="region of interest" description="Disordered" evidence="1">
    <location>
        <begin position="1"/>
        <end position="41"/>
    </location>
</feature>
<feature type="compositionally biased region" description="Pro residues" evidence="1">
    <location>
        <begin position="1"/>
        <end position="19"/>
    </location>
</feature>
<dbReference type="EMBL" id="WUEK01000011">
    <property type="protein sequence ID" value="MXG91158.1"/>
    <property type="molecule type" value="Genomic_DNA"/>
</dbReference>
<dbReference type="AlphaFoldDB" id="A0A6L7EZG5"/>